<reference evidence="9 10" key="1">
    <citation type="submission" date="2007-06" db="EMBL/GenBank/DDBJ databases">
        <authorList>
            <person name="Shimkets L."/>
            <person name="Ferriera S."/>
            <person name="Johnson J."/>
            <person name="Kravitz S."/>
            <person name="Beeson K."/>
            <person name="Sutton G."/>
            <person name="Rogers Y.-H."/>
            <person name="Friedman R."/>
            <person name="Frazier M."/>
            <person name="Venter J.C."/>
        </authorList>
    </citation>
    <scope>NUCLEOTIDE SEQUENCE [LARGE SCALE GENOMIC DNA]</scope>
    <source>
        <strain evidence="9 10">SIR-1</strain>
    </source>
</reference>
<dbReference type="SUPFAM" id="SSF51735">
    <property type="entry name" value="NAD(P)-binding Rossmann-fold domains"/>
    <property type="match status" value="1"/>
</dbReference>
<dbReference type="InterPro" id="IPR018201">
    <property type="entry name" value="Ketoacyl_synth_AS"/>
</dbReference>
<evidence type="ECO:0000256" key="4">
    <source>
        <dbReference type="ARBA" id="ARBA00023268"/>
    </source>
</evidence>
<dbReference type="Pfam" id="PF16197">
    <property type="entry name" value="KAsynt_C_assoc"/>
    <property type="match status" value="1"/>
</dbReference>
<dbReference type="STRING" id="391625.PPSIR1_30429"/>
<proteinExistence type="predicted"/>
<dbReference type="Proteomes" id="UP000005801">
    <property type="component" value="Unassembled WGS sequence"/>
</dbReference>
<dbReference type="PROSITE" id="PS52019">
    <property type="entry name" value="PKS_MFAS_DH"/>
    <property type="match status" value="1"/>
</dbReference>
<dbReference type="PROSITE" id="PS01162">
    <property type="entry name" value="QOR_ZETA_CRYSTAL"/>
    <property type="match status" value="1"/>
</dbReference>
<feature type="domain" description="Ketosynthase family 3 (KS3)" evidence="7">
    <location>
        <begin position="404"/>
        <end position="834"/>
    </location>
</feature>
<feature type="active site" description="Proton acceptor; for dehydratase activity" evidence="6">
    <location>
        <position position="1046"/>
    </location>
</feature>
<dbReference type="InterPro" id="IPR036291">
    <property type="entry name" value="NAD(P)-bd_dom_sf"/>
</dbReference>
<dbReference type="GO" id="GO:0004315">
    <property type="term" value="F:3-oxoacyl-[acyl-carrier-protein] synthase activity"/>
    <property type="evidence" value="ECO:0007669"/>
    <property type="project" value="InterPro"/>
</dbReference>
<dbReference type="InterPro" id="IPR020843">
    <property type="entry name" value="ER"/>
</dbReference>
<dbReference type="Pfam" id="PF08240">
    <property type="entry name" value="ADH_N"/>
    <property type="match status" value="1"/>
</dbReference>
<evidence type="ECO:0000256" key="1">
    <source>
        <dbReference type="ARBA" id="ARBA00022450"/>
    </source>
</evidence>
<dbReference type="InterPro" id="IPR020841">
    <property type="entry name" value="PKS_Beta-ketoAc_synthase_dom"/>
</dbReference>
<dbReference type="InterPro" id="IPR011032">
    <property type="entry name" value="GroES-like_sf"/>
</dbReference>
<dbReference type="InterPro" id="IPR013154">
    <property type="entry name" value="ADH-like_N"/>
</dbReference>
<dbReference type="SMART" id="SM00825">
    <property type="entry name" value="PKS_KS"/>
    <property type="match status" value="1"/>
</dbReference>
<evidence type="ECO:0000256" key="6">
    <source>
        <dbReference type="PROSITE-ProRule" id="PRU01363"/>
    </source>
</evidence>
<dbReference type="GO" id="GO:0016491">
    <property type="term" value="F:oxidoreductase activity"/>
    <property type="evidence" value="ECO:0007669"/>
    <property type="project" value="InterPro"/>
</dbReference>
<dbReference type="Pfam" id="PF02801">
    <property type="entry name" value="Ketoacyl-synt_C"/>
    <property type="match status" value="1"/>
</dbReference>
<dbReference type="SMART" id="SM00826">
    <property type="entry name" value="PKS_DH"/>
    <property type="match status" value="1"/>
</dbReference>
<feature type="domain" description="PKS/mFAS DH" evidence="8">
    <location>
        <begin position="1013"/>
        <end position="1303"/>
    </location>
</feature>
<keyword evidence="2" id="KW-0597">Phosphoprotein</keyword>
<dbReference type="InterPro" id="IPR016039">
    <property type="entry name" value="Thiolase-like"/>
</dbReference>
<dbReference type="InterPro" id="IPR049551">
    <property type="entry name" value="PKS_DH_C"/>
</dbReference>
<dbReference type="FunFam" id="3.40.47.10:FF:000019">
    <property type="entry name" value="Polyketide synthase type I"/>
    <property type="match status" value="1"/>
</dbReference>
<dbReference type="Pfam" id="PF14765">
    <property type="entry name" value="PS-DH"/>
    <property type="match status" value="1"/>
</dbReference>
<feature type="non-terminal residue" evidence="9">
    <location>
        <position position="1403"/>
    </location>
</feature>
<comment type="caution">
    <text evidence="9">The sequence shown here is derived from an EMBL/GenBank/DDBJ whole genome shotgun (WGS) entry which is preliminary data.</text>
</comment>
<dbReference type="InterPro" id="IPR014030">
    <property type="entry name" value="Ketoacyl_synth_N"/>
</dbReference>
<keyword evidence="3" id="KW-0808">Transferase</keyword>
<dbReference type="InterPro" id="IPR013149">
    <property type="entry name" value="ADH-like_C"/>
</dbReference>
<dbReference type="SUPFAM" id="SSF53901">
    <property type="entry name" value="Thiolase-like"/>
    <property type="match status" value="1"/>
</dbReference>
<dbReference type="CDD" id="cd00833">
    <property type="entry name" value="PKS"/>
    <property type="match status" value="1"/>
</dbReference>
<dbReference type="RefSeq" id="WP_006976447.1">
    <property type="nucleotide sequence ID" value="NZ_ABCS01000133.1"/>
</dbReference>
<name>A6GIB1_9BACT</name>
<dbReference type="OrthoDB" id="5349841at2"/>
<dbReference type="Pfam" id="PF00107">
    <property type="entry name" value="ADH_zinc_N"/>
    <property type="match status" value="1"/>
</dbReference>
<dbReference type="SUPFAM" id="SSF50129">
    <property type="entry name" value="GroES-like"/>
    <property type="match status" value="1"/>
</dbReference>
<dbReference type="InterPro" id="IPR032821">
    <property type="entry name" value="PKS_assoc"/>
</dbReference>
<evidence type="ECO:0000256" key="5">
    <source>
        <dbReference type="ARBA" id="ARBA00054155"/>
    </source>
</evidence>
<dbReference type="Pfam" id="PF00109">
    <property type="entry name" value="ketoacyl-synt"/>
    <property type="match status" value="1"/>
</dbReference>
<dbReference type="Gene3D" id="3.40.50.720">
    <property type="entry name" value="NAD(P)-binding Rossmann-like Domain"/>
    <property type="match status" value="1"/>
</dbReference>
<dbReference type="GO" id="GO:0008270">
    <property type="term" value="F:zinc ion binding"/>
    <property type="evidence" value="ECO:0007669"/>
    <property type="project" value="InterPro"/>
</dbReference>
<protein>
    <submittedName>
        <fullName evidence="9">Mixed type I polyketide synthase-peptide synthetase</fullName>
    </submittedName>
</protein>
<dbReference type="SMART" id="SM00829">
    <property type="entry name" value="PKS_ER"/>
    <property type="match status" value="1"/>
</dbReference>
<dbReference type="Gene3D" id="3.40.47.10">
    <property type="match status" value="1"/>
</dbReference>
<dbReference type="Gene3D" id="3.90.180.10">
    <property type="entry name" value="Medium-chain alcohol dehydrogenases, catalytic domain"/>
    <property type="match status" value="1"/>
</dbReference>
<evidence type="ECO:0000256" key="2">
    <source>
        <dbReference type="ARBA" id="ARBA00022553"/>
    </source>
</evidence>
<dbReference type="InterPro" id="IPR042104">
    <property type="entry name" value="PKS_dehydratase_sf"/>
</dbReference>
<dbReference type="InterPro" id="IPR049900">
    <property type="entry name" value="PKS_mFAS_DH"/>
</dbReference>
<keyword evidence="10" id="KW-1185">Reference proteome</keyword>
<organism evidence="9 10">
    <name type="scientific">Plesiocystis pacifica SIR-1</name>
    <dbReference type="NCBI Taxonomy" id="391625"/>
    <lineage>
        <taxon>Bacteria</taxon>
        <taxon>Pseudomonadati</taxon>
        <taxon>Myxococcota</taxon>
        <taxon>Polyangia</taxon>
        <taxon>Nannocystales</taxon>
        <taxon>Nannocystaceae</taxon>
        <taxon>Plesiocystis</taxon>
    </lineage>
</organism>
<feature type="active site" description="Proton donor; for dehydratase activity" evidence="6">
    <location>
        <position position="1216"/>
    </location>
</feature>
<dbReference type="Gene3D" id="1.10.1240.100">
    <property type="match status" value="1"/>
</dbReference>
<dbReference type="InterPro" id="IPR002364">
    <property type="entry name" value="Quin_OxRdtase/zeta-crystal_CS"/>
</dbReference>
<dbReference type="InterPro" id="IPR050091">
    <property type="entry name" value="PKS_NRPS_Biosynth_Enz"/>
</dbReference>
<dbReference type="InterPro" id="IPR049552">
    <property type="entry name" value="PKS_DH_N"/>
</dbReference>
<dbReference type="eggNOG" id="COG3321">
    <property type="taxonomic scope" value="Bacteria"/>
</dbReference>
<keyword evidence="1" id="KW-0596">Phosphopantetheine</keyword>
<dbReference type="EMBL" id="ABCS01000133">
    <property type="protein sequence ID" value="EDM74390.1"/>
    <property type="molecule type" value="Genomic_DNA"/>
</dbReference>
<dbReference type="Gene3D" id="3.10.129.110">
    <property type="entry name" value="Polyketide synthase dehydratase"/>
    <property type="match status" value="1"/>
</dbReference>
<dbReference type="PROSITE" id="PS52004">
    <property type="entry name" value="KS3_2"/>
    <property type="match status" value="1"/>
</dbReference>
<accession>A6GIB1</accession>
<dbReference type="PANTHER" id="PTHR43775">
    <property type="entry name" value="FATTY ACID SYNTHASE"/>
    <property type="match status" value="1"/>
</dbReference>
<dbReference type="GO" id="GO:0004312">
    <property type="term" value="F:fatty acid synthase activity"/>
    <property type="evidence" value="ECO:0007669"/>
    <property type="project" value="TreeGrafter"/>
</dbReference>
<evidence type="ECO:0000256" key="3">
    <source>
        <dbReference type="ARBA" id="ARBA00022679"/>
    </source>
</evidence>
<feature type="region of interest" description="N-terminal hotdog fold" evidence="6">
    <location>
        <begin position="1013"/>
        <end position="1141"/>
    </location>
</feature>
<dbReference type="Pfam" id="PF21089">
    <property type="entry name" value="PKS_DH_N"/>
    <property type="match status" value="1"/>
</dbReference>
<dbReference type="PROSITE" id="PS00606">
    <property type="entry name" value="KS3_1"/>
    <property type="match status" value="1"/>
</dbReference>
<sequence length="1403" mass="146949">MTKRELLEKIKRGELSPAEGMAQLQALARRKDRETPQAASAEGAIAGQAVRLHRPGTLAELALEAIEVGPPGPGQIRVRTRAFSLNFGDLLSLRGLYPTMPPYPFTPGFELAGIVDALGPGVAGPGALEVGDAVIAMLGEAMGAHASVVLVDAGSVVPKPASVSFAEACAAPVAFLTATHVLARAGLEAGESILIQSAAGGVGLFLVQLARAAGATIFGTASTPAKLEHLRSLGVQHPINYVEHDFHERVQALTAGRGVDVVVNTLTGEAIQKGLDLLAPGGRYVEIAMSGLKAAPKLDLSGLCDNQSFISVDLRRLMLRDRALTARYVARMVEALEARTALPTIGRVFPLESIREAYALLEDRGNVGKVVVEVPEAPARVQPERVQVTTTPKAAAPRSDAGALEPIAVVGMAGRFPSSENLDAFWSNLAEGRDCVAEIPAQRWSVVRWFDADPTRGDTTYCRWGGVLDEVDRFDPAFFHMSRREAELCEPQQRVFLETAWHALDHAGYAAPVGTGRGTGRAGSCGVYVGASTGDYVDVLEAAGSHRAPQAMIGNESSVIAGRIAYTLDLDGPAVVVNTACSASLVAIHMACEALRAGACEMALAGGVFVSLTPAFFVLASNARMLSPTGRCRSFARDADGFVPGEGVGAVVLKPLSAARRDGDRVYGLIRASAMNQDGRTNALTAPSPRAQAKLMRSVYARAGVSPRTIDAIEAHGTGTKLGDPVEVDALTEVFREATEDSSFCALGSVKSSIGHAVTAAGVASVLKMLLGLQRGAIPPTLHAEADNEFIDFPSTPFFVNRELTPWVRGESPRRAGVSSFGFSGTNAHLLLEEAPADLVDARGSASRGPWLFPISGFDAAARGRVAERLGAWLRDGSEADSLGDLAFTLQRRRAHLGVRAAVVASTREELLEALDALAEGRLHAALICGPERGEGELGAPAGLLELAERELEARLSAVGGELDLASARAVGELYVSGREPAWQHLPTGRVLSLPPYPFARVRCWPSAAARGRAVELEPAPDYGLLAGGPAFRVRVSGDDPMLAEHRVAGRAILPGVASVELALAALDRVAPGQARGGAGVRLEQLMWLRPLVAEGPGGLEAYVTTRAIEGGVELRVETQAETGERQLHTQVFARWGVPGVGVGVAASTPVASLDSSVEVEDFYGRLGRAHIDYGPWYRCVRGIAATPEGLVAELALAPERRAELERYRLHPGLADAAMQAVAGLILGVGAQSQGAGASRPAVAVSVDRVLVLRPPKARCFAHVHAHAGEELCFTVTVADERGQTCARFEGLRLATLESDAPCLVHAPSWEPVLESQALVEGDTVVLLAGGLAPGLPAGVSVRAVANPTRAGFAAALSGSKPARVVACFGADAQPWSLVALAAALESLELDALELSVVTCGAE</sequence>
<evidence type="ECO:0000313" key="9">
    <source>
        <dbReference type="EMBL" id="EDM74390.1"/>
    </source>
</evidence>
<dbReference type="InterPro" id="IPR020807">
    <property type="entry name" value="PKS_DH"/>
</dbReference>
<dbReference type="CDD" id="cd08251">
    <property type="entry name" value="polyketide_synthase"/>
    <property type="match status" value="1"/>
</dbReference>
<keyword evidence="4" id="KW-0511">Multifunctional enzyme</keyword>
<feature type="region of interest" description="C-terminal hotdog fold" evidence="6">
    <location>
        <begin position="1155"/>
        <end position="1303"/>
    </location>
</feature>
<gene>
    <name evidence="9" type="ORF">PPSIR1_30429</name>
</gene>
<dbReference type="InterPro" id="IPR014031">
    <property type="entry name" value="Ketoacyl_synth_C"/>
</dbReference>
<dbReference type="GO" id="GO:0006633">
    <property type="term" value="P:fatty acid biosynthetic process"/>
    <property type="evidence" value="ECO:0007669"/>
    <property type="project" value="InterPro"/>
</dbReference>
<comment type="function">
    <text evidence="5">Involved in production of the polyketide antibiotic thailandamide.</text>
</comment>
<evidence type="ECO:0000259" key="8">
    <source>
        <dbReference type="PROSITE" id="PS52019"/>
    </source>
</evidence>
<evidence type="ECO:0000313" key="10">
    <source>
        <dbReference type="Proteomes" id="UP000005801"/>
    </source>
</evidence>
<evidence type="ECO:0000259" key="7">
    <source>
        <dbReference type="PROSITE" id="PS52004"/>
    </source>
</evidence>
<dbReference type="PANTHER" id="PTHR43775:SF37">
    <property type="entry name" value="SI:DKEY-61P9.11"/>
    <property type="match status" value="1"/>
</dbReference>